<sequence length="389" mass="42745">MSDKPRGTSLTRAAKPASGQNSYRNTNENNVVSELGTRHDDRNQQTGLNPSQAAPPNVPVGGQDLNFGWFSMPGARRANAASGREPMNTDSAVGSPGLRNQTSSLQPPGSRCGRQSAAPAANVQVPPSRGGVQHPGQMGFMTPQHPETAPTLDSQGQGSQEGEANRMVVDYSQCDLGHGEGQCKPREPCQGPQPGEASNDPQYPEERVVVDWPMSRTALEAMMRAQSAPRRQFGSEKQPRPGSRACQIPPTPMPPLSWDGYGSTTRPTFASWHDEWHGSHNCKHRTLNDNINFNCNFGYADEGHGTRLRDTNNNMNSELQKLNDPGQDMVLEAYESETLWEQQMNSKSLASKWKLGLKKLFSGLSCLKYLHRLPVKYRRFDHLDTADAP</sequence>
<dbReference type="Proteomes" id="UP001497497">
    <property type="component" value="Unassembled WGS sequence"/>
</dbReference>
<comment type="caution">
    <text evidence="2">The sequence shown here is derived from an EMBL/GenBank/DDBJ whole genome shotgun (WGS) entry which is preliminary data.</text>
</comment>
<proteinExistence type="predicted"/>
<feature type="compositionally biased region" description="Polar residues" evidence="1">
    <location>
        <begin position="151"/>
        <end position="162"/>
    </location>
</feature>
<name>A0AAV2HV83_LYMST</name>
<organism evidence="2 3">
    <name type="scientific">Lymnaea stagnalis</name>
    <name type="common">Great pond snail</name>
    <name type="synonym">Helix stagnalis</name>
    <dbReference type="NCBI Taxonomy" id="6523"/>
    <lineage>
        <taxon>Eukaryota</taxon>
        <taxon>Metazoa</taxon>
        <taxon>Spiralia</taxon>
        <taxon>Lophotrochozoa</taxon>
        <taxon>Mollusca</taxon>
        <taxon>Gastropoda</taxon>
        <taxon>Heterobranchia</taxon>
        <taxon>Euthyneura</taxon>
        <taxon>Panpulmonata</taxon>
        <taxon>Hygrophila</taxon>
        <taxon>Lymnaeoidea</taxon>
        <taxon>Lymnaeidae</taxon>
        <taxon>Lymnaea</taxon>
    </lineage>
</organism>
<feature type="compositionally biased region" description="Polar residues" evidence="1">
    <location>
        <begin position="44"/>
        <end position="54"/>
    </location>
</feature>
<protein>
    <submittedName>
        <fullName evidence="2">Uncharacterized protein</fullName>
    </submittedName>
</protein>
<evidence type="ECO:0000256" key="1">
    <source>
        <dbReference type="SAM" id="MobiDB-lite"/>
    </source>
</evidence>
<feature type="region of interest" description="Disordered" evidence="1">
    <location>
        <begin position="1"/>
        <end position="162"/>
    </location>
</feature>
<reference evidence="2 3" key="1">
    <citation type="submission" date="2024-04" db="EMBL/GenBank/DDBJ databases">
        <authorList>
            <consortium name="Genoscope - CEA"/>
            <person name="William W."/>
        </authorList>
    </citation>
    <scope>NUCLEOTIDE SEQUENCE [LARGE SCALE GENOMIC DNA]</scope>
</reference>
<gene>
    <name evidence="2" type="ORF">GSLYS_00011822001</name>
</gene>
<dbReference type="AlphaFoldDB" id="A0AAV2HV83"/>
<evidence type="ECO:0000313" key="2">
    <source>
        <dbReference type="EMBL" id="CAL1538001.1"/>
    </source>
</evidence>
<accession>A0AAV2HV83</accession>
<dbReference type="EMBL" id="CAXITT010000281">
    <property type="protein sequence ID" value="CAL1538001.1"/>
    <property type="molecule type" value="Genomic_DNA"/>
</dbReference>
<feature type="region of interest" description="Disordered" evidence="1">
    <location>
        <begin position="222"/>
        <end position="261"/>
    </location>
</feature>
<feature type="region of interest" description="Disordered" evidence="1">
    <location>
        <begin position="183"/>
        <end position="204"/>
    </location>
</feature>
<feature type="compositionally biased region" description="Polar residues" evidence="1">
    <location>
        <begin position="18"/>
        <end position="32"/>
    </location>
</feature>
<evidence type="ECO:0000313" key="3">
    <source>
        <dbReference type="Proteomes" id="UP001497497"/>
    </source>
</evidence>
<keyword evidence="3" id="KW-1185">Reference proteome</keyword>
<feature type="compositionally biased region" description="Polar residues" evidence="1">
    <location>
        <begin position="88"/>
        <end position="107"/>
    </location>
</feature>